<dbReference type="AlphaFoldDB" id="A0A2V2MX78"/>
<dbReference type="Gene3D" id="3.40.50.150">
    <property type="entry name" value="Vaccinia Virus protein VP39"/>
    <property type="match status" value="1"/>
</dbReference>
<sequence>MILKLVYFTIFGNFGFYKGMYIVMKINEMTNCLEFNPDIFYANYPTKVILRPGYPARAQFKSTLMWDLYSNQIMNYLDNNCEHYADIGGCFGFGANSMAYQIFRSQGRYPKTKVFEIHEDYINIGKQLFPYIDFIKGDFRHYYEDPKQFDLISMFDIIEHISNPETFLYKVAKRTKLLLVKTPLETNGDWFGGKPPNIQGYEHSDGHINFFTPSKYIQLLNKSGFEIISGKCIKSIIPPNAHNILNPETELKTQTFFTKGMRLFVNYAPFYFTRKLLGGGDHICLAKSIYL</sequence>
<name>A0A2V2MX78_9EURY</name>
<comment type="caution">
    <text evidence="1">The sequence shown here is derived from an EMBL/GenBank/DDBJ whole genome shotgun (WGS) entry which is preliminary data.</text>
</comment>
<organism evidence="1 2">
    <name type="scientific">Methanospirillum lacunae</name>
    <dbReference type="NCBI Taxonomy" id="668570"/>
    <lineage>
        <taxon>Archaea</taxon>
        <taxon>Methanobacteriati</taxon>
        <taxon>Methanobacteriota</taxon>
        <taxon>Stenosarchaea group</taxon>
        <taxon>Methanomicrobia</taxon>
        <taxon>Methanomicrobiales</taxon>
        <taxon>Methanospirillaceae</taxon>
        <taxon>Methanospirillum</taxon>
    </lineage>
</organism>
<proteinExistence type="predicted"/>
<dbReference type="InterPro" id="IPR029063">
    <property type="entry name" value="SAM-dependent_MTases_sf"/>
</dbReference>
<reference evidence="1 2" key="1">
    <citation type="submission" date="2018-05" db="EMBL/GenBank/DDBJ databases">
        <title>Draft genome of Methanospirillum lacunae Ki8-1.</title>
        <authorList>
            <person name="Dueholm M.S."/>
            <person name="Nielsen P.H."/>
            <person name="Bakmann L.F."/>
            <person name="Otzen D.E."/>
        </authorList>
    </citation>
    <scope>NUCLEOTIDE SEQUENCE [LARGE SCALE GENOMIC DNA]</scope>
    <source>
        <strain evidence="1 2">Ki8-1</strain>
    </source>
</reference>
<accession>A0A2V2MX78</accession>
<dbReference type="Pfam" id="PF13489">
    <property type="entry name" value="Methyltransf_23"/>
    <property type="match status" value="1"/>
</dbReference>
<dbReference type="Proteomes" id="UP000245657">
    <property type="component" value="Unassembled WGS sequence"/>
</dbReference>
<evidence type="ECO:0000313" key="2">
    <source>
        <dbReference type="Proteomes" id="UP000245657"/>
    </source>
</evidence>
<gene>
    <name evidence="1" type="ORF">DK846_07380</name>
</gene>
<evidence type="ECO:0000313" key="1">
    <source>
        <dbReference type="EMBL" id="PWR72764.1"/>
    </source>
</evidence>
<dbReference type="EMBL" id="QGMY01000006">
    <property type="protein sequence ID" value="PWR72764.1"/>
    <property type="molecule type" value="Genomic_DNA"/>
</dbReference>
<protein>
    <recommendedName>
        <fullName evidence="3">Class I SAM-dependent methyltransferase</fullName>
    </recommendedName>
</protein>
<keyword evidence="2" id="KW-1185">Reference proteome</keyword>
<dbReference type="SUPFAM" id="SSF53335">
    <property type="entry name" value="S-adenosyl-L-methionine-dependent methyltransferases"/>
    <property type="match status" value="1"/>
</dbReference>
<evidence type="ECO:0008006" key="3">
    <source>
        <dbReference type="Google" id="ProtNLM"/>
    </source>
</evidence>